<reference evidence="1 2" key="1">
    <citation type="journal article" date="2006" name="Science">
        <title>The genome of black cottonwood, Populus trichocarpa (Torr. &amp; Gray).</title>
        <authorList>
            <person name="Tuskan G.A."/>
            <person name="Difazio S."/>
            <person name="Jansson S."/>
            <person name="Bohlmann J."/>
            <person name="Grigoriev I."/>
            <person name="Hellsten U."/>
            <person name="Putnam N."/>
            <person name="Ralph S."/>
            <person name="Rombauts S."/>
            <person name="Salamov A."/>
            <person name="Schein J."/>
            <person name="Sterck L."/>
            <person name="Aerts A."/>
            <person name="Bhalerao R.R."/>
            <person name="Bhalerao R.P."/>
            <person name="Blaudez D."/>
            <person name="Boerjan W."/>
            <person name="Brun A."/>
            <person name="Brunner A."/>
            <person name="Busov V."/>
            <person name="Campbell M."/>
            <person name="Carlson J."/>
            <person name="Chalot M."/>
            <person name="Chapman J."/>
            <person name="Chen G.L."/>
            <person name="Cooper D."/>
            <person name="Coutinho P.M."/>
            <person name="Couturier J."/>
            <person name="Covert S."/>
            <person name="Cronk Q."/>
            <person name="Cunningham R."/>
            <person name="Davis J."/>
            <person name="Degroeve S."/>
            <person name="Dejardin A."/>
            <person name="Depamphilis C."/>
            <person name="Detter J."/>
            <person name="Dirks B."/>
            <person name="Dubchak I."/>
            <person name="Duplessis S."/>
            <person name="Ehlting J."/>
            <person name="Ellis B."/>
            <person name="Gendler K."/>
            <person name="Goodstein D."/>
            <person name="Gribskov M."/>
            <person name="Grimwood J."/>
            <person name="Groover A."/>
            <person name="Gunter L."/>
            <person name="Hamberger B."/>
            <person name="Heinze B."/>
            <person name="Helariutta Y."/>
            <person name="Henrissat B."/>
            <person name="Holligan D."/>
            <person name="Holt R."/>
            <person name="Huang W."/>
            <person name="Islam-Faridi N."/>
            <person name="Jones S."/>
            <person name="Jones-Rhoades M."/>
            <person name="Jorgensen R."/>
            <person name="Joshi C."/>
            <person name="Kangasjarvi J."/>
            <person name="Karlsson J."/>
            <person name="Kelleher C."/>
            <person name="Kirkpatrick R."/>
            <person name="Kirst M."/>
            <person name="Kohler A."/>
            <person name="Kalluri U."/>
            <person name="Larimer F."/>
            <person name="Leebens-Mack J."/>
            <person name="Leple J.C."/>
            <person name="Locascio P."/>
            <person name="Lou Y."/>
            <person name="Lucas S."/>
            <person name="Martin F."/>
            <person name="Montanini B."/>
            <person name="Napoli C."/>
            <person name="Nelson D.R."/>
            <person name="Nelson C."/>
            <person name="Nieminen K."/>
            <person name="Nilsson O."/>
            <person name="Pereda V."/>
            <person name="Peter G."/>
            <person name="Philippe R."/>
            <person name="Pilate G."/>
            <person name="Poliakov A."/>
            <person name="Razumovskaya J."/>
            <person name="Richardson P."/>
            <person name="Rinaldi C."/>
            <person name="Ritland K."/>
            <person name="Rouze P."/>
            <person name="Ryaboy D."/>
            <person name="Schmutz J."/>
            <person name="Schrader J."/>
            <person name="Segerman B."/>
            <person name="Shin H."/>
            <person name="Siddiqui A."/>
            <person name="Sterky F."/>
            <person name="Terry A."/>
            <person name="Tsai C.J."/>
            <person name="Uberbacher E."/>
            <person name="Unneberg P."/>
            <person name="Vahala J."/>
            <person name="Wall K."/>
            <person name="Wessler S."/>
            <person name="Yang G."/>
            <person name="Yin T."/>
            <person name="Douglas C."/>
            <person name="Marra M."/>
            <person name="Sandberg G."/>
            <person name="Van de Peer Y."/>
            <person name="Rokhsar D."/>
        </authorList>
    </citation>
    <scope>NUCLEOTIDE SEQUENCE [LARGE SCALE GENOMIC DNA]</scope>
    <source>
        <strain evidence="2">cv. Nisqually</strain>
    </source>
</reference>
<dbReference type="AlphaFoldDB" id="U5GN88"/>
<evidence type="ECO:0000313" key="2">
    <source>
        <dbReference type="Proteomes" id="UP000006729"/>
    </source>
</evidence>
<accession>U5GN88</accession>
<dbReference type="EMBL" id="CM009292">
    <property type="protein sequence ID" value="PNT46928.1"/>
    <property type="molecule type" value="Genomic_DNA"/>
</dbReference>
<dbReference type="HOGENOM" id="CLU_2150198_0_0_1"/>
<name>U5GN88_POPTR</name>
<proteinExistence type="predicted"/>
<dbReference type="Proteomes" id="UP000006729">
    <property type="component" value="Chromosome 3"/>
</dbReference>
<evidence type="ECO:0000313" key="1">
    <source>
        <dbReference type="EMBL" id="PNT46928.1"/>
    </source>
</evidence>
<dbReference type="InParanoid" id="U5GN88"/>
<sequence>MCAKPNTILAFLLRKRVDQDRSREPKRETKLNGTQNAAKYSFLLSQSLNYIIESTKDFPFFKISQRRRLIWPSSLFICSLEIISPSQAKTFYLITLSYELRMPLSSFINRSM</sequence>
<gene>
    <name evidence="1" type="ORF">POPTR_003G221900</name>
</gene>
<protein>
    <submittedName>
        <fullName evidence="1">Uncharacterized protein</fullName>
    </submittedName>
</protein>
<organism evidence="1 2">
    <name type="scientific">Populus trichocarpa</name>
    <name type="common">Western balsam poplar</name>
    <name type="synonym">Populus balsamifera subsp. trichocarpa</name>
    <dbReference type="NCBI Taxonomy" id="3694"/>
    <lineage>
        <taxon>Eukaryota</taxon>
        <taxon>Viridiplantae</taxon>
        <taxon>Streptophyta</taxon>
        <taxon>Embryophyta</taxon>
        <taxon>Tracheophyta</taxon>
        <taxon>Spermatophyta</taxon>
        <taxon>Magnoliopsida</taxon>
        <taxon>eudicotyledons</taxon>
        <taxon>Gunneridae</taxon>
        <taxon>Pentapetalae</taxon>
        <taxon>rosids</taxon>
        <taxon>fabids</taxon>
        <taxon>Malpighiales</taxon>
        <taxon>Salicaceae</taxon>
        <taxon>Saliceae</taxon>
        <taxon>Populus</taxon>
    </lineage>
</organism>
<keyword evidence="2" id="KW-1185">Reference proteome</keyword>